<feature type="region of interest" description="Disordered" evidence="1">
    <location>
        <begin position="594"/>
        <end position="637"/>
    </location>
</feature>
<proteinExistence type="predicted"/>
<dbReference type="AlphaFoldDB" id="A0A9Q9XJ61"/>
<organism evidence="2">
    <name type="scientific">Cyprinus carpio</name>
    <name type="common">Common carp</name>
    <dbReference type="NCBI Taxonomy" id="7962"/>
    <lineage>
        <taxon>Eukaryota</taxon>
        <taxon>Metazoa</taxon>
        <taxon>Chordata</taxon>
        <taxon>Craniata</taxon>
        <taxon>Vertebrata</taxon>
        <taxon>Euteleostomi</taxon>
        <taxon>Actinopterygii</taxon>
        <taxon>Neopterygii</taxon>
        <taxon>Teleostei</taxon>
        <taxon>Ostariophysi</taxon>
        <taxon>Cypriniformes</taxon>
        <taxon>Cyprinidae</taxon>
        <taxon>Cyprininae</taxon>
        <taxon>Cyprinus</taxon>
    </lineage>
</organism>
<feature type="compositionally biased region" description="Basic and acidic residues" evidence="1">
    <location>
        <begin position="403"/>
        <end position="413"/>
    </location>
</feature>
<feature type="compositionally biased region" description="Basic and acidic residues" evidence="1">
    <location>
        <begin position="115"/>
        <end position="124"/>
    </location>
</feature>
<accession>A0A9Q9XJ61</accession>
<dbReference type="KEGG" id="ccar:122141034"/>
<evidence type="ECO:0000256" key="1">
    <source>
        <dbReference type="SAM" id="MobiDB-lite"/>
    </source>
</evidence>
<feature type="region of interest" description="Disordered" evidence="1">
    <location>
        <begin position="358"/>
        <end position="413"/>
    </location>
</feature>
<feature type="compositionally biased region" description="Basic and acidic residues" evidence="1">
    <location>
        <begin position="368"/>
        <end position="381"/>
    </location>
</feature>
<feature type="region of interest" description="Disordered" evidence="1">
    <location>
        <begin position="274"/>
        <end position="339"/>
    </location>
</feature>
<feature type="region of interest" description="Disordered" evidence="1">
    <location>
        <begin position="113"/>
        <end position="141"/>
    </location>
</feature>
<gene>
    <name evidence="2" type="primary">LOC122141034</name>
</gene>
<sequence length="720" mass="79966">MTMSTIPTSFAESAVQSSSSELLDELTTALAAGRWWAIMEVSSPLSEEPEYGDLTSLRSLYSSFSDATLSAPIPPRSQKGAPVPAYAEKRDHTSSLVFSNALEKAESLHSGFSDAKLKTTEQQRKWRQKKPQGPPLLAGSEKAECGNLLKTTKQVRQEWRQKKPQGPPVLAGSEKAECGNSLKTTKQVRQEWRQKKPQGPPLLAGSEKAECGNSLKTTKQVRQEWRQKKPQGAPVPGGSPQGHPVPTVSQQRGKLRIPEHLRQHLLQAANELGAPVPARSPQGAPVPSKSLQREPVPVSKVQKLKIPEPLRQKLQQQKPQASSDKGAPVLNKTPERQRLKILEPLRQELLQLSHRASSVKGELMPQKTQERQRLKISEPLRQELLQVSPRASSEKGAPVPNKTPERQRLKIPEPLRQELLQLSHRASSMKGELVPQKSQEKQRLKIPEQLRQELLQLSVRASSEKGAPVPIKTAERQRLKIPEPLRKELLQQKPQASPADGKPLSSKSPQEAPLPDRNPVHTGTSQGAGVLASSPLPTGCLKEAAVPTRTTKAGKRRLAEHLSMPVSSTQGLHMPSRTSKVAPVYSGTLQGALVNRSSPRQGANPRITEQQNQKRREQWRQQQRQRRQQKASDNIDACEPPQKILCVEIDKVPLKPKLGRQNHQAPQPMSQLTLKMDNVSVSWSPPEKRERMASKIRDQQLGPGSFKHLCSIFICLMEYI</sequence>
<dbReference type="Proteomes" id="UP001155660">
    <property type="component" value="Chromosome B20"/>
</dbReference>
<protein>
    <submittedName>
        <fullName evidence="2">Neurofilament heavy polypeptide-like</fullName>
    </submittedName>
</protein>
<feature type="compositionally biased region" description="Basic and acidic residues" evidence="1">
    <location>
        <begin position="473"/>
        <end position="490"/>
    </location>
</feature>
<dbReference type="GeneID" id="122141034"/>
<dbReference type="OrthoDB" id="8979343at2759"/>
<feature type="region of interest" description="Disordered" evidence="1">
    <location>
        <begin position="461"/>
        <end position="577"/>
    </location>
</feature>
<feature type="compositionally biased region" description="Polar residues" evidence="1">
    <location>
        <begin position="565"/>
        <end position="577"/>
    </location>
</feature>
<evidence type="ECO:0000313" key="2">
    <source>
        <dbReference type="RefSeq" id="XP_042602761.1"/>
    </source>
</evidence>
<dbReference type="RefSeq" id="XP_042602761.1">
    <property type="nucleotide sequence ID" value="XM_042746827.1"/>
</dbReference>
<reference evidence="2" key="1">
    <citation type="submission" date="2025-08" db="UniProtKB">
        <authorList>
            <consortium name="RefSeq"/>
        </authorList>
    </citation>
    <scope>IDENTIFICATION</scope>
    <source>
        <tissue evidence="2">Muscle</tissue>
    </source>
</reference>
<feature type="region of interest" description="Disordered" evidence="1">
    <location>
        <begin position="159"/>
        <end position="251"/>
    </location>
</feature>
<name>A0A9Q9XJ61_CYPCA</name>